<accession>A0A8J8GH79</accession>
<sequence>MEDLSLKLILEEMILKLNAVSSEVKQLRENTVSKDEYESLHKQIEILSLQVAKNIAARNNLLYFPHTKTIISNTNEPLPY</sequence>
<evidence type="ECO:0000313" key="1">
    <source>
        <dbReference type="EMBL" id="NSL51748.1"/>
    </source>
</evidence>
<reference evidence="1" key="1">
    <citation type="submission" date="2020-06" db="EMBL/GenBank/DDBJ databases">
        <title>A novel thermopfilic bacterium from Erzurum, Turkey.</title>
        <authorList>
            <person name="Adiguzel A."/>
            <person name="Ay H."/>
            <person name="Baltaci M.O."/>
        </authorList>
    </citation>
    <scope>NUCLEOTIDE SEQUENCE</scope>
    <source>
        <strain evidence="1">P2</strain>
    </source>
</reference>
<evidence type="ECO:0000313" key="2">
    <source>
        <dbReference type="Proteomes" id="UP000625804"/>
    </source>
</evidence>
<gene>
    <name evidence="1" type="ORF">HR057_08195</name>
</gene>
<proteinExistence type="predicted"/>
<protein>
    <submittedName>
        <fullName evidence="1">Uncharacterized protein</fullName>
    </submittedName>
</protein>
<dbReference type="EMBL" id="JABTTE010000009">
    <property type="protein sequence ID" value="NSL51748.1"/>
    <property type="molecule type" value="Genomic_DNA"/>
</dbReference>
<organism evidence="1 2">
    <name type="scientific">Calidifontibacillus erzurumensis</name>
    <dbReference type="NCBI Taxonomy" id="2741433"/>
    <lineage>
        <taxon>Bacteria</taxon>
        <taxon>Bacillati</taxon>
        <taxon>Bacillota</taxon>
        <taxon>Bacilli</taxon>
        <taxon>Bacillales</taxon>
        <taxon>Bacillaceae</taxon>
        <taxon>Calidifontibacillus/Schinkia group</taxon>
        <taxon>Calidifontibacillus</taxon>
    </lineage>
</organism>
<dbReference type="RefSeq" id="WP_173730956.1">
    <property type="nucleotide sequence ID" value="NZ_JABTTE010000009.1"/>
</dbReference>
<name>A0A8J8GH79_9BACI</name>
<comment type="caution">
    <text evidence="1">The sequence shown here is derived from an EMBL/GenBank/DDBJ whole genome shotgun (WGS) entry which is preliminary data.</text>
</comment>
<dbReference type="AlphaFoldDB" id="A0A8J8GH79"/>
<dbReference type="Proteomes" id="UP000625804">
    <property type="component" value="Unassembled WGS sequence"/>
</dbReference>
<keyword evidence="2" id="KW-1185">Reference proteome</keyword>